<keyword evidence="4" id="KW-1185">Reference proteome</keyword>
<evidence type="ECO:0008006" key="5">
    <source>
        <dbReference type="Google" id="ProtNLM"/>
    </source>
</evidence>
<evidence type="ECO:0000259" key="2">
    <source>
        <dbReference type="Pfam" id="PF13966"/>
    </source>
</evidence>
<dbReference type="GO" id="GO:0004523">
    <property type="term" value="F:RNA-DNA hybrid ribonuclease activity"/>
    <property type="evidence" value="ECO:0007669"/>
    <property type="project" value="InterPro"/>
</dbReference>
<accession>A0A803PIZ3</accession>
<evidence type="ECO:0000313" key="3">
    <source>
        <dbReference type="EnsemblPlants" id="cds.evm.model.04.847"/>
    </source>
</evidence>
<dbReference type="EMBL" id="UZAU01000369">
    <property type="status" value="NOT_ANNOTATED_CDS"/>
    <property type="molecule type" value="Genomic_DNA"/>
</dbReference>
<reference evidence="3" key="2">
    <citation type="submission" date="2021-03" db="UniProtKB">
        <authorList>
            <consortium name="EnsemblPlants"/>
        </authorList>
    </citation>
    <scope>IDENTIFICATION</scope>
</reference>
<dbReference type="InterPro" id="IPR026960">
    <property type="entry name" value="RVT-Znf"/>
</dbReference>
<evidence type="ECO:0000259" key="1">
    <source>
        <dbReference type="Pfam" id="PF13456"/>
    </source>
</evidence>
<dbReference type="InterPro" id="IPR002156">
    <property type="entry name" value="RNaseH_domain"/>
</dbReference>
<dbReference type="EnsemblPlants" id="evm.model.04.847">
    <property type="protein sequence ID" value="cds.evm.model.04.847"/>
    <property type="gene ID" value="evm.TU.04.847"/>
</dbReference>
<name>A0A803PIZ3_CANSA</name>
<dbReference type="CDD" id="cd06222">
    <property type="entry name" value="RNase_H_like"/>
    <property type="match status" value="1"/>
</dbReference>
<dbReference type="AlphaFoldDB" id="A0A803PIZ3"/>
<dbReference type="InterPro" id="IPR036397">
    <property type="entry name" value="RNaseH_sf"/>
</dbReference>
<proteinExistence type="predicted"/>
<dbReference type="Gene3D" id="3.30.420.10">
    <property type="entry name" value="Ribonuclease H-like superfamily/Ribonuclease H"/>
    <property type="match status" value="1"/>
</dbReference>
<dbReference type="InterPro" id="IPR044730">
    <property type="entry name" value="RNase_H-like_dom_plant"/>
</dbReference>
<evidence type="ECO:0000313" key="4">
    <source>
        <dbReference type="Proteomes" id="UP000596661"/>
    </source>
</evidence>
<dbReference type="Pfam" id="PF13966">
    <property type="entry name" value="zf-RVT"/>
    <property type="match status" value="1"/>
</dbReference>
<feature type="domain" description="Reverse transcriptase zinc-binding" evidence="2">
    <location>
        <begin position="73"/>
        <end position="143"/>
    </location>
</feature>
<dbReference type="SUPFAM" id="SSF53098">
    <property type="entry name" value="Ribonuclease H-like"/>
    <property type="match status" value="1"/>
</dbReference>
<dbReference type="Gramene" id="evm.model.04.847">
    <property type="protein sequence ID" value="cds.evm.model.04.847"/>
    <property type="gene ID" value="evm.TU.04.847"/>
</dbReference>
<organism evidence="3 4">
    <name type="scientific">Cannabis sativa</name>
    <name type="common">Hemp</name>
    <name type="synonym">Marijuana</name>
    <dbReference type="NCBI Taxonomy" id="3483"/>
    <lineage>
        <taxon>Eukaryota</taxon>
        <taxon>Viridiplantae</taxon>
        <taxon>Streptophyta</taxon>
        <taxon>Embryophyta</taxon>
        <taxon>Tracheophyta</taxon>
        <taxon>Spermatophyta</taxon>
        <taxon>Magnoliopsida</taxon>
        <taxon>eudicotyledons</taxon>
        <taxon>Gunneridae</taxon>
        <taxon>Pentapetalae</taxon>
        <taxon>rosids</taxon>
        <taxon>fabids</taxon>
        <taxon>Rosales</taxon>
        <taxon>Cannabaceae</taxon>
        <taxon>Cannabis</taxon>
    </lineage>
</organism>
<dbReference type="Pfam" id="PF13456">
    <property type="entry name" value="RVT_3"/>
    <property type="match status" value="1"/>
</dbReference>
<dbReference type="PANTHER" id="PTHR47074">
    <property type="entry name" value="BNAC02G40300D PROTEIN"/>
    <property type="match status" value="1"/>
</dbReference>
<dbReference type="GO" id="GO:0003676">
    <property type="term" value="F:nucleic acid binding"/>
    <property type="evidence" value="ECO:0007669"/>
    <property type="project" value="InterPro"/>
</dbReference>
<protein>
    <recommendedName>
        <fullName evidence="5">RNase H type-1 domain-containing protein</fullName>
    </recommendedName>
</protein>
<reference evidence="3" key="1">
    <citation type="submission" date="2018-11" db="EMBL/GenBank/DDBJ databases">
        <authorList>
            <person name="Grassa J C."/>
        </authorList>
    </citation>
    <scope>NUCLEOTIDE SEQUENCE [LARGE SCALE GENOMIC DNA]</scope>
</reference>
<dbReference type="InterPro" id="IPR052929">
    <property type="entry name" value="RNase_H-like_EbsB-rel"/>
</dbReference>
<feature type="domain" description="RNase H type-1" evidence="1">
    <location>
        <begin position="231"/>
        <end position="340"/>
    </location>
</feature>
<sequence>MGCRDFIRKESCWIVGNGSLIDLWSAPWIPWLDWDSYCAAFNPRCQVTKVSLLSELLDDSGNFNLDAAARWAFSVKGAYNSFIKGTLNAPKSLWTQIWNAPIHERSKFFIWKVARDLLPCGNRLSSIFQNNMRCIFCDDVEDSVIPLDRELFIQVAVSLCNTLWNARNSCFHEGTVVSPEVILCKTLSDVQEWRVARSKLPPVVVGSTPNSIVPRKASVRVFSDAAVRGSVAYTAFLVLDSKDQILGVATYKFQVNSPLEAEAYGLISAVEFCQSSGWNEVRFYIDCRILVKALEDHNCPSWRLMPLFSKLFFLLCCCSRINVTWVPRNFNLPAHELAKWVASLGICQSLSAEEIILVLGCLNVVV</sequence>
<dbReference type="Proteomes" id="UP000596661">
    <property type="component" value="Chromosome 4"/>
</dbReference>
<dbReference type="PANTHER" id="PTHR47074:SF11">
    <property type="entry name" value="REVERSE TRANSCRIPTASE-LIKE PROTEIN"/>
    <property type="match status" value="1"/>
</dbReference>
<dbReference type="InterPro" id="IPR012337">
    <property type="entry name" value="RNaseH-like_sf"/>
</dbReference>